<feature type="transmembrane region" description="Helical" evidence="10">
    <location>
        <begin position="420"/>
        <end position="439"/>
    </location>
</feature>
<dbReference type="GO" id="GO:0006506">
    <property type="term" value="P:GPI anchor biosynthetic process"/>
    <property type="evidence" value="ECO:0007669"/>
    <property type="project" value="UniProtKB-UniPathway"/>
</dbReference>
<dbReference type="UniPathway" id="UPA00196"/>
<comment type="pathway">
    <text evidence="2">Glycolipid biosynthesis; glycosylphosphatidylinositol-anchor biosynthesis.</text>
</comment>
<dbReference type="GO" id="GO:0042765">
    <property type="term" value="C:GPI-anchor transamidase complex"/>
    <property type="evidence" value="ECO:0007669"/>
    <property type="project" value="InterPro"/>
</dbReference>
<keyword evidence="12" id="KW-1185">Reference proteome</keyword>
<evidence type="ECO:0000256" key="8">
    <source>
        <dbReference type="ARBA" id="ARBA00023136"/>
    </source>
</evidence>
<evidence type="ECO:0008006" key="13">
    <source>
        <dbReference type="Google" id="ProtNLM"/>
    </source>
</evidence>
<keyword evidence="5 10" id="KW-0812">Transmembrane</keyword>
<evidence type="ECO:0000256" key="9">
    <source>
        <dbReference type="ARBA" id="ARBA00023180"/>
    </source>
</evidence>
<evidence type="ECO:0000313" key="12">
    <source>
        <dbReference type="Proteomes" id="UP000054144"/>
    </source>
</evidence>
<dbReference type="AlphaFoldDB" id="A0A0D7ABX0"/>
<organism evidence="11 12">
    <name type="scientific">Fistulina hepatica ATCC 64428</name>
    <dbReference type="NCBI Taxonomy" id="1128425"/>
    <lineage>
        <taxon>Eukaryota</taxon>
        <taxon>Fungi</taxon>
        <taxon>Dikarya</taxon>
        <taxon>Basidiomycota</taxon>
        <taxon>Agaricomycotina</taxon>
        <taxon>Agaricomycetes</taxon>
        <taxon>Agaricomycetidae</taxon>
        <taxon>Agaricales</taxon>
        <taxon>Fistulinaceae</taxon>
        <taxon>Fistulina</taxon>
    </lineage>
</organism>
<keyword evidence="8 10" id="KW-0472">Membrane</keyword>
<evidence type="ECO:0000256" key="10">
    <source>
        <dbReference type="SAM" id="Phobius"/>
    </source>
</evidence>
<sequence length="459" mass="51090">MRDPSTLFFQQNGLRRTIIFCYWFVVLLALPLWWSTTSIERLPLPSGRVSEQQGKNLDFPIQICSHDFDLTQHLKSANIRLRATCEGTKETTYFVARGPVAISADRHLSIPSLDSAAVHLLASLLVIDVTREQHVVPFAPRYQLAFTLLNEDAAAGPAITSWDLSSAISRYLQPLLDDLSLLHNFTIESQVQYHAPLAFSPTPLESGWGLTAEHLTIFVNSAEWTLASGVSNDPVLHFVLFVPSATRRPLHVLDSDTSERAAFLVPQWGGITIFNPDPKLAMHQHLGVDDLGPVFATFTYQLATLLGVPPLPASAQRQLSCLTMWQRDALLRYRALTNANGARDILHSIITLVDQIANMPVGTEVRADLVHALDELDTTFSSTSLEDVYRASSHAITLASRAFFNPNMLAMLYFPPEHTYAVYTPLFASALIPLVATAIREFWAWRKSRKEGVLRAYGS</sequence>
<keyword evidence="7 10" id="KW-1133">Transmembrane helix</keyword>
<reference evidence="11 12" key="1">
    <citation type="journal article" date="2015" name="Fungal Genet. Biol.">
        <title>Evolution of novel wood decay mechanisms in Agaricales revealed by the genome sequences of Fistulina hepatica and Cylindrobasidium torrendii.</title>
        <authorList>
            <person name="Floudas D."/>
            <person name="Held B.W."/>
            <person name="Riley R."/>
            <person name="Nagy L.G."/>
            <person name="Koehler G."/>
            <person name="Ransdell A.S."/>
            <person name="Younus H."/>
            <person name="Chow J."/>
            <person name="Chiniquy J."/>
            <person name="Lipzen A."/>
            <person name="Tritt A."/>
            <person name="Sun H."/>
            <person name="Haridas S."/>
            <person name="LaButti K."/>
            <person name="Ohm R.A."/>
            <person name="Kues U."/>
            <person name="Blanchette R.A."/>
            <person name="Grigoriev I.V."/>
            <person name="Minto R.E."/>
            <person name="Hibbett D.S."/>
        </authorList>
    </citation>
    <scope>NUCLEOTIDE SEQUENCE [LARGE SCALE GENOMIC DNA]</scope>
    <source>
        <strain evidence="11 12">ATCC 64428</strain>
    </source>
</reference>
<comment type="similarity">
    <text evidence="3">Belongs to the PIGS family.</text>
</comment>
<evidence type="ECO:0000256" key="4">
    <source>
        <dbReference type="ARBA" id="ARBA00022502"/>
    </source>
</evidence>
<evidence type="ECO:0000256" key="2">
    <source>
        <dbReference type="ARBA" id="ARBA00004687"/>
    </source>
</evidence>
<evidence type="ECO:0000256" key="7">
    <source>
        <dbReference type="ARBA" id="ARBA00022989"/>
    </source>
</evidence>
<name>A0A0D7ABX0_9AGAR</name>
<evidence type="ECO:0000313" key="11">
    <source>
        <dbReference type="EMBL" id="KIY47426.1"/>
    </source>
</evidence>
<evidence type="ECO:0000256" key="1">
    <source>
        <dbReference type="ARBA" id="ARBA00004477"/>
    </source>
</evidence>
<keyword evidence="9" id="KW-0325">Glycoprotein</keyword>
<dbReference type="Proteomes" id="UP000054144">
    <property type="component" value="Unassembled WGS sequence"/>
</dbReference>
<evidence type="ECO:0000256" key="6">
    <source>
        <dbReference type="ARBA" id="ARBA00022824"/>
    </source>
</evidence>
<comment type="subcellular location">
    <subcellularLocation>
        <location evidence="1">Endoplasmic reticulum membrane</location>
        <topology evidence="1">Multi-pass membrane protein</topology>
    </subcellularLocation>
</comment>
<evidence type="ECO:0000256" key="3">
    <source>
        <dbReference type="ARBA" id="ARBA00005316"/>
    </source>
</evidence>
<dbReference type="PANTHER" id="PTHR21072:SF13">
    <property type="entry name" value="GPI TRANSAMIDASE COMPONENT PIG-S"/>
    <property type="match status" value="1"/>
</dbReference>
<protein>
    <recommendedName>
        <fullName evidence="13">GPI transamidase component PIG-S</fullName>
    </recommendedName>
</protein>
<dbReference type="GO" id="GO:0016255">
    <property type="term" value="P:attachment of GPI anchor to protein"/>
    <property type="evidence" value="ECO:0007669"/>
    <property type="project" value="InterPro"/>
</dbReference>
<keyword evidence="6" id="KW-0256">Endoplasmic reticulum</keyword>
<gene>
    <name evidence="11" type="ORF">FISHEDRAFT_66127</name>
</gene>
<dbReference type="PANTHER" id="PTHR21072">
    <property type="entry name" value="GPI TRANSAMIDASE COMPONENT PIG-S"/>
    <property type="match status" value="1"/>
</dbReference>
<accession>A0A0D7ABX0</accession>
<dbReference type="OrthoDB" id="28748at2759"/>
<proteinExistence type="inferred from homology"/>
<feature type="transmembrane region" description="Helical" evidence="10">
    <location>
        <begin position="17"/>
        <end position="34"/>
    </location>
</feature>
<dbReference type="EMBL" id="KN881942">
    <property type="protein sequence ID" value="KIY47426.1"/>
    <property type="molecule type" value="Genomic_DNA"/>
</dbReference>
<dbReference type="InterPro" id="IPR019540">
    <property type="entry name" value="PtdIno-glycan_biosynth_class_S"/>
</dbReference>
<evidence type="ECO:0000256" key="5">
    <source>
        <dbReference type="ARBA" id="ARBA00022692"/>
    </source>
</evidence>
<keyword evidence="4" id="KW-0337">GPI-anchor biosynthesis</keyword>
<dbReference type="Pfam" id="PF10510">
    <property type="entry name" value="PIG-S"/>
    <property type="match status" value="2"/>
</dbReference>